<accession>A0A2P2MYE4</accession>
<protein>
    <submittedName>
        <fullName evidence="1">Uncharacterized protein</fullName>
    </submittedName>
</protein>
<evidence type="ECO:0000313" key="1">
    <source>
        <dbReference type="EMBL" id="MBX35240.1"/>
    </source>
</evidence>
<name>A0A2P2MYE4_RHIMU</name>
<dbReference type="EMBL" id="GGEC01054756">
    <property type="protein sequence ID" value="MBX35240.1"/>
    <property type="molecule type" value="Transcribed_RNA"/>
</dbReference>
<reference evidence="1" key="1">
    <citation type="submission" date="2018-02" db="EMBL/GenBank/DDBJ databases">
        <title>Rhizophora mucronata_Transcriptome.</title>
        <authorList>
            <person name="Meera S.P."/>
            <person name="Sreeshan A."/>
            <person name="Augustine A."/>
        </authorList>
    </citation>
    <scope>NUCLEOTIDE SEQUENCE</scope>
    <source>
        <tissue evidence="1">Leaf</tissue>
    </source>
</reference>
<proteinExistence type="predicted"/>
<organism evidence="1">
    <name type="scientific">Rhizophora mucronata</name>
    <name type="common">Asiatic mangrove</name>
    <dbReference type="NCBI Taxonomy" id="61149"/>
    <lineage>
        <taxon>Eukaryota</taxon>
        <taxon>Viridiplantae</taxon>
        <taxon>Streptophyta</taxon>
        <taxon>Embryophyta</taxon>
        <taxon>Tracheophyta</taxon>
        <taxon>Spermatophyta</taxon>
        <taxon>Magnoliopsida</taxon>
        <taxon>eudicotyledons</taxon>
        <taxon>Gunneridae</taxon>
        <taxon>Pentapetalae</taxon>
        <taxon>rosids</taxon>
        <taxon>fabids</taxon>
        <taxon>Malpighiales</taxon>
        <taxon>Rhizophoraceae</taxon>
        <taxon>Rhizophora</taxon>
    </lineage>
</organism>
<sequence>MPPNSCRSAYSCGAFPLLLLFKIQLLKRIVKTDIKLPEHFNLQLLISSIQSCFLSFT</sequence>
<dbReference type="AlphaFoldDB" id="A0A2P2MYE4"/>